<evidence type="ECO:0000313" key="6">
    <source>
        <dbReference type="Proteomes" id="UP001161247"/>
    </source>
</evidence>
<accession>A0AAV1CKY6</accession>
<evidence type="ECO:0000256" key="1">
    <source>
        <dbReference type="ARBA" id="ARBA00022884"/>
    </source>
</evidence>
<protein>
    <submittedName>
        <fullName evidence="5">OLC1v1031269C1</fullName>
    </submittedName>
</protein>
<evidence type="ECO:0000256" key="3">
    <source>
        <dbReference type="SAM" id="MobiDB-lite"/>
    </source>
</evidence>
<dbReference type="SUPFAM" id="SSF54928">
    <property type="entry name" value="RNA-binding domain, RBD"/>
    <property type="match status" value="2"/>
</dbReference>
<dbReference type="InterPro" id="IPR000504">
    <property type="entry name" value="RRM_dom"/>
</dbReference>
<gene>
    <name evidence="5" type="ORF">OLC1_LOCUS6339</name>
</gene>
<dbReference type="GO" id="GO:0009535">
    <property type="term" value="C:chloroplast thylakoid membrane"/>
    <property type="evidence" value="ECO:0007669"/>
    <property type="project" value="TreeGrafter"/>
</dbReference>
<proteinExistence type="predicted"/>
<dbReference type="InterPro" id="IPR050502">
    <property type="entry name" value="Euk_RNA-bind_prot"/>
</dbReference>
<dbReference type="Gene3D" id="3.30.70.330">
    <property type="match status" value="2"/>
</dbReference>
<reference evidence="5" key="1">
    <citation type="submission" date="2023-03" db="EMBL/GenBank/DDBJ databases">
        <authorList>
            <person name="Julca I."/>
        </authorList>
    </citation>
    <scope>NUCLEOTIDE SEQUENCE</scope>
</reference>
<dbReference type="Pfam" id="PF00076">
    <property type="entry name" value="RRM_1"/>
    <property type="match status" value="2"/>
</dbReference>
<dbReference type="PANTHER" id="PTHR48025:SF6">
    <property type="entry name" value="RRM DOMAIN-CONTAINING PROTEIN"/>
    <property type="match status" value="1"/>
</dbReference>
<evidence type="ECO:0000256" key="2">
    <source>
        <dbReference type="PROSITE-ProRule" id="PRU00176"/>
    </source>
</evidence>
<dbReference type="GO" id="GO:0003729">
    <property type="term" value="F:mRNA binding"/>
    <property type="evidence" value="ECO:0007669"/>
    <property type="project" value="TreeGrafter"/>
</dbReference>
<organism evidence="5 6">
    <name type="scientific">Oldenlandia corymbosa var. corymbosa</name>
    <dbReference type="NCBI Taxonomy" id="529605"/>
    <lineage>
        <taxon>Eukaryota</taxon>
        <taxon>Viridiplantae</taxon>
        <taxon>Streptophyta</taxon>
        <taxon>Embryophyta</taxon>
        <taxon>Tracheophyta</taxon>
        <taxon>Spermatophyta</taxon>
        <taxon>Magnoliopsida</taxon>
        <taxon>eudicotyledons</taxon>
        <taxon>Gunneridae</taxon>
        <taxon>Pentapetalae</taxon>
        <taxon>asterids</taxon>
        <taxon>lamiids</taxon>
        <taxon>Gentianales</taxon>
        <taxon>Rubiaceae</taxon>
        <taxon>Rubioideae</taxon>
        <taxon>Spermacoceae</taxon>
        <taxon>Hedyotis-Oldenlandia complex</taxon>
        <taxon>Oldenlandia</taxon>
    </lineage>
</organism>
<name>A0AAV1CKY6_OLDCO</name>
<dbReference type="AlphaFoldDB" id="A0AAV1CKY6"/>
<dbReference type="InterPro" id="IPR012677">
    <property type="entry name" value="Nucleotide-bd_a/b_plait_sf"/>
</dbReference>
<feature type="region of interest" description="Disordered" evidence="3">
    <location>
        <begin position="264"/>
        <end position="286"/>
    </location>
</feature>
<keyword evidence="6" id="KW-1185">Reference proteome</keyword>
<dbReference type="InterPro" id="IPR035979">
    <property type="entry name" value="RBD_domain_sf"/>
</dbReference>
<dbReference type="EMBL" id="OX459119">
    <property type="protein sequence ID" value="CAI9095338.1"/>
    <property type="molecule type" value="Genomic_DNA"/>
</dbReference>
<evidence type="ECO:0000259" key="4">
    <source>
        <dbReference type="PROSITE" id="PS50102"/>
    </source>
</evidence>
<dbReference type="Proteomes" id="UP001161247">
    <property type="component" value="Chromosome 2"/>
</dbReference>
<sequence length="286" mass="31390">MAAIEAIFSIFSSCPSSASTSDRYPLQIRPSSSLKLPTSTPTFSFPVECSLCLLSPVLSKKTSFRIRSAVEEAVVPEEKTEPIDDKKRKLFVLNLPWSLTVEDIKTLFGECGSVSDVEIIKKQDGKNRGFAFVTMGSGEEARAVIEKFDSFEVSGRIIRVEFAKRFRKPTRSTPQGTAQAPSGQQTPHVLYASNLAWKVRSSHLREFFSANNPVSARVVFDSLSGKSAGYGFVSFASKEEAEAALASLAGKELMGRAVQLRFSVKKDKGSEDKAEEMPDERQPGDQ</sequence>
<keyword evidence="1 2" id="KW-0694">RNA-binding</keyword>
<evidence type="ECO:0000313" key="5">
    <source>
        <dbReference type="EMBL" id="CAI9095338.1"/>
    </source>
</evidence>
<dbReference type="SMART" id="SM00360">
    <property type="entry name" value="RRM"/>
    <property type="match status" value="2"/>
</dbReference>
<dbReference type="PANTHER" id="PTHR48025">
    <property type="entry name" value="OS02G0815200 PROTEIN"/>
    <property type="match status" value="1"/>
</dbReference>
<feature type="domain" description="RRM" evidence="4">
    <location>
        <begin position="188"/>
        <end position="265"/>
    </location>
</feature>
<feature type="domain" description="RRM" evidence="4">
    <location>
        <begin position="88"/>
        <end position="165"/>
    </location>
</feature>
<dbReference type="PROSITE" id="PS50102">
    <property type="entry name" value="RRM"/>
    <property type="match status" value="2"/>
</dbReference>
<dbReference type="GO" id="GO:1901259">
    <property type="term" value="P:chloroplast rRNA processing"/>
    <property type="evidence" value="ECO:0007669"/>
    <property type="project" value="TreeGrafter"/>
</dbReference>